<feature type="compositionally biased region" description="Polar residues" evidence="4">
    <location>
        <begin position="190"/>
        <end position="215"/>
    </location>
</feature>
<dbReference type="PANTHER" id="PTHR12327">
    <property type="entry name" value="ALPHA-TUBULIN N-ACETYLTRANSFERASE 1"/>
    <property type="match status" value="1"/>
</dbReference>
<evidence type="ECO:0000313" key="6">
    <source>
        <dbReference type="EMBL" id="CUF14385.1"/>
    </source>
</evidence>
<feature type="binding site" evidence="3">
    <location>
        <begin position="148"/>
        <end position="157"/>
    </location>
    <ligand>
        <name>acetyl-CoA</name>
        <dbReference type="ChEBI" id="CHEBI:57288"/>
    </ligand>
</feature>
<dbReference type="InterPro" id="IPR016181">
    <property type="entry name" value="Acyl_CoA_acyltransferase"/>
</dbReference>
<feature type="domain" description="N-acetyltransferase" evidence="5">
    <location>
        <begin position="1"/>
        <end position="178"/>
    </location>
</feature>
<proteinExistence type="inferred from homology"/>
<evidence type="ECO:0000256" key="2">
    <source>
        <dbReference type="ARBA" id="ARBA00023315"/>
    </source>
</evidence>
<dbReference type="EMBL" id="CYKH01000248">
    <property type="protein sequence ID" value="CUF14385.1"/>
    <property type="molecule type" value="Genomic_DNA"/>
</dbReference>
<dbReference type="InterPro" id="IPR038746">
    <property type="entry name" value="Atat"/>
</dbReference>
<dbReference type="HAMAP" id="MF_03130">
    <property type="entry name" value="mec17"/>
    <property type="match status" value="1"/>
</dbReference>
<keyword evidence="2 3" id="KW-0012">Acyltransferase</keyword>
<dbReference type="SUPFAM" id="SSF55729">
    <property type="entry name" value="Acyl-CoA N-acyltransferases (Nat)"/>
    <property type="match status" value="1"/>
</dbReference>
<keyword evidence="1 3" id="KW-0808">Transferase</keyword>
<feature type="site" description="Crucial for catalytic activity" evidence="3">
    <location>
        <position position="52"/>
    </location>
</feature>
<dbReference type="OMA" id="ERRCNNI"/>
<dbReference type="GO" id="GO:0019799">
    <property type="term" value="F:tubulin N-acetyltransferase activity"/>
    <property type="evidence" value="ECO:0007669"/>
    <property type="project" value="UniProtKB-UniRule"/>
</dbReference>
<sequence length="330" mass="36191">MELPYDASRITGTDSPVSMWDSKRLTSIRNNPMANYLYQAIDAMGQHSKASQGINAVLTSVERLKSNPQFRLYMLCVDRRCVGIIKVGSKKLFIRRTNGSLVEMDPLCVLDFYVHESEQRHGYGKVLFEAMLELERVDARQLAIDRPSPKFLGFLKKHYHLSDFVPQSNNFVVFQQYFDEQSPPIRGDSAKQTSGFSSGRPTLNASRTHGTSPPHLSSASFPAASTTATSSNSRSAGAAFGTSLASNIPLTNAPPVQDMYNGGKPTSMRGCMPEPRAVGSSAIQQMSSNGSMRKSSPTRSGVQGYNIITLTDEPLMASHRTTGPGTQRRK</sequence>
<dbReference type="EC" id="2.3.1.108" evidence="3"/>
<comment type="function">
    <text evidence="3">Specifically acetylates 'Lys-40' in alpha-tubulin on the lumenal side of microtubules. Promotes microtubule destabilization and accelerates microtubule dynamics; this activity may be independent of acetylation activity. Acetylates alpha-tubulin with a slow enzymatic rate, due to a catalytic site that is not optimized for acetyl transfer. Enters the microtubule through each end and diffuses quickly throughout the lumen of microtubules. Acetylates only long/old microtubules because of its slow acetylation rate since it does not have time to act on dynamically unstable microtubules before the enzyme is released.</text>
</comment>
<organism evidence="6 7">
    <name type="scientific">Bodo saltans</name>
    <name type="common">Flagellated protozoan</name>
    <dbReference type="NCBI Taxonomy" id="75058"/>
    <lineage>
        <taxon>Eukaryota</taxon>
        <taxon>Discoba</taxon>
        <taxon>Euglenozoa</taxon>
        <taxon>Kinetoplastea</taxon>
        <taxon>Metakinetoplastina</taxon>
        <taxon>Eubodonida</taxon>
        <taxon>Bodonidae</taxon>
        <taxon>Bodo</taxon>
    </lineage>
</organism>
<keyword evidence="7" id="KW-1185">Reference proteome</keyword>
<dbReference type="CDD" id="cd04301">
    <property type="entry name" value="NAT_SF"/>
    <property type="match status" value="1"/>
</dbReference>
<accession>A0A0S4IKU1</accession>
<feature type="binding site" evidence="3">
    <location>
        <begin position="112"/>
        <end position="125"/>
    </location>
    <ligand>
        <name>acetyl-CoA</name>
        <dbReference type="ChEBI" id="CHEBI:57288"/>
    </ligand>
</feature>
<dbReference type="OrthoDB" id="447510at2759"/>
<dbReference type="AlphaFoldDB" id="A0A0S4IKU1"/>
<dbReference type="VEuPathDB" id="TriTrypDB:BSAL_59540"/>
<dbReference type="GO" id="GO:0070507">
    <property type="term" value="P:regulation of microtubule cytoskeleton organization"/>
    <property type="evidence" value="ECO:0007669"/>
    <property type="project" value="UniProtKB-UniRule"/>
</dbReference>
<reference evidence="7" key="1">
    <citation type="submission" date="2015-09" db="EMBL/GenBank/DDBJ databases">
        <authorList>
            <consortium name="Pathogen Informatics"/>
        </authorList>
    </citation>
    <scope>NUCLEOTIDE SEQUENCE [LARGE SCALE GENOMIC DNA]</scope>
    <source>
        <strain evidence="7">Lake Konstanz</strain>
    </source>
</reference>
<dbReference type="PANTHER" id="PTHR12327:SF0">
    <property type="entry name" value="ALPHA-TUBULIN N-ACETYLTRANSFERASE 1"/>
    <property type="match status" value="1"/>
</dbReference>
<dbReference type="Pfam" id="PF05301">
    <property type="entry name" value="Acetyltransf_16"/>
    <property type="match status" value="1"/>
</dbReference>
<feature type="compositionally biased region" description="Polar residues" evidence="4">
    <location>
        <begin position="319"/>
        <end position="330"/>
    </location>
</feature>
<comment type="similarity">
    <text evidence="3">Belongs to the acetyltransferase ATAT1 family.</text>
</comment>
<feature type="region of interest" description="Disordered" evidence="4">
    <location>
        <begin position="183"/>
        <end position="330"/>
    </location>
</feature>
<evidence type="ECO:0000313" key="7">
    <source>
        <dbReference type="Proteomes" id="UP000051952"/>
    </source>
</evidence>
<name>A0A0S4IKU1_BODSA</name>
<dbReference type="PROSITE" id="PS51730">
    <property type="entry name" value="GNAT_ATAT"/>
    <property type="match status" value="1"/>
</dbReference>
<evidence type="ECO:0000256" key="4">
    <source>
        <dbReference type="SAM" id="MobiDB-lite"/>
    </source>
</evidence>
<evidence type="ECO:0000256" key="1">
    <source>
        <dbReference type="ARBA" id="ARBA00022679"/>
    </source>
</evidence>
<evidence type="ECO:0000259" key="5">
    <source>
        <dbReference type="PROSITE" id="PS51730"/>
    </source>
</evidence>
<dbReference type="InterPro" id="IPR007965">
    <property type="entry name" value="GNAT_ATAT"/>
</dbReference>
<feature type="compositionally biased region" description="Polar residues" evidence="4">
    <location>
        <begin position="281"/>
        <end position="309"/>
    </location>
</feature>
<protein>
    <recommendedName>
        <fullName evidence="3">Alpha-tubulin N-acetyltransferase</fullName>
        <shortName evidence="3">Alpha-TAT</shortName>
        <shortName evidence="3">TAT</shortName>
        <ecNumber evidence="3">2.3.1.108</ecNumber>
    </recommendedName>
    <alternativeName>
        <fullName evidence="3">Acetyltransferase mec-17 homolog</fullName>
    </alternativeName>
</protein>
<gene>
    <name evidence="6" type="ORF">BSAL_59540</name>
</gene>
<dbReference type="GO" id="GO:0005874">
    <property type="term" value="C:microtubule"/>
    <property type="evidence" value="ECO:0007669"/>
    <property type="project" value="InterPro"/>
</dbReference>
<feature type="compositionally biased region" description="Low complexity" evidence="4">
    <location>
        <begin position="217"/>
        <end position="239"/>
    </location>
</feature>
<comment type="catalytic activity">
    <reaction evidence="3">
        <text>L-lysyl-[alpha-tubulin] + acetyl-CoA = N(6)-acetyl-L-lysyl-[alpha-tubulin] + CoA + H(+)</text>
        <dbReference type="Rhea" id="RHEA:15277"/>
        <dbReference type="Rhea" id="RHEA-COMP:11278"/>
        <dbReference type="Rhea" id="RHEA-COMP:11279"/>
        <dbReference type="ChEBI" id="CHEBI:15378"/>
        <dbReference type="ChEBI" id="CHEBI:29969"/>
        <dbReference type="ChEBI" id="CHEBI:57287"/>
        <dbReference type="ChEBI" id="CHEBI:57288"/>
        <dbReference type="ChEBI" id="CHEBI:61930"/>
        <dbReference type="EC" id="2.3.1.108"/>
    </reaction>
</comment>
<dbReference type="Gene3D" id="3.40.630.30">
    <property type="match status" value="1"/>
</dbReference>
<evidence type="ECO:0000256" key="3">
    <source>
        <dbReference type="HAMAP-Rule" id="MF_03130"/>
    </source>
</evidence>
<dbReference type="Proteomes" id="UP000051952">
    <property type="component" value="Unassembled WGS sequence"/>
</dbReference>